<keyword evidence="4" id="KW-1185">Reference proteome</keyword>
<protein>
    <submittedName>
        <fullName evidence="2">Lambda repressor-like, DNA-binding domain protein</fullName>
    </submittedName>
</protein>
<dbReference type="EMBL" id="LR746496">
    <property type="protein sequence ID" value="CAA7601772.1"/>
    <property type="molecule type" value="Genomic_DNA"/>
</dbReference>
<evidence type="ECO:0000256" key="1">
    <source>
        <dbReference type="SAM" id="MobiDB-lite"/>
    </source>
</evidence>
<organism evidence="2">
    <name type="scientific">Acididesulfobacillus acetoxydans</name>
    <dbReference type="NCBI Taxonomy" id="1561005"/>
    <lineage>
        <taxon>Bacteria</taxon>
        <taxon>Bacillati</taxon>
        <taxon>Bacillota</taxon>
        <taxon>Clostridia</taxon>
        <taxon>Eubacteriales</taxon>
        <taxon>Peptococcaceae</taxon>
        <taxon>Acididesulfobacillus</taxon>
    </lineage>
</organism>
<reference evidence="2" key="2">
    <citation type="submission" date="2020-01" db="EMBL/GenBank/DDBJ databases">
        <authorList>
            <person name="Hornung B."/>
        </authorList>
    </citation>
    <scope>NUCLEOTIDE SEQUENCE</scope>
    <source>
        <strain evidence="2">PacBioINE</strain>
    </source>
</reference>
<evidence type="ECO:0000313" key="4">
    <source>
        <dbReference type="Proteomes" id="UP001071230"/>
    </source>
</evidence>
<sequence length="66" mass="7486">MTQIEQWLREEGREQGRAEGRAEGREEGRLETARNALTKGLSAEDVAEITGLSLETVRRLKTEFLI</sequence>
<dbReference type="Proteomes" id="UP000836597">
    <property type="component" value="Chromosome"/>
</dbReference>
<dbReference type="Proteomes" id="UP001071230">
    <property type="component" value="Unassembled WGS sequence"/>
</dbReference>
<keyword evidence="2" id="KW-0238">DNA-binding</keyword>
<proteinExistence type="predicted"/>
<evidence type="ECO:0000313" key="3">
    <source>
        <dbReference type="EMBL" id="CEJ09192.1"/>
    </source>
</evidence>
<accession>A0A8S0WGC6</accession>
<feature type="compositionally biased region" description="Basic and acidic residues" evidence="1">
    <location>
        <begin position="7"/>
        <end position="31"/>
    </location>
</feature>
<dbReference type="EMBL" id="CDGJ01000115">
    <property type="protein sequence ID" value="CEJ09192.1"/>
    <property type="molecule type" value="Genomic_DNA"/>
</dbReference>
<evidence type="ECO:0000313" key="2">
    <source>
        <dbReference type="EMBL" id="CAA7601772.1"/>
    </source>
</evidence>
<dbReference type="RefSeq" id="WP_240985256.1">
    <property type="nucleotide sequence ID" value="NZ_CDGJ01000115.1"/>
</dbReference>
<dbReference type="KEGG" id="aacx:DEACI_2440"/>
<name>A0A8S0WGC6_9FIRM</name>
<reference evidence="3" key="1">
    <citation type="submission" date="2014-11" db="EMBL/GenBank/DDBJ databases">
        <authorList>
            <person name="Hornung B.V."/>
        </authorList>
    </citation>
    <scope>NUCLEOTIDE SEQUENCE</scope>
    <source>
        <strain evidence="3">INE</strain>
    </source>
</reference>
<gene>
    <name evidence="2" type="ORF">DEACI_2440</name>
    <name evidence="3" type="ORF">DEACI_3675</name>
</gene>
<dbReference type="AlphaFoldDB" id="A0A8S0WGC6"/>
<feature type="region of interest" description="Disordered" evidence="1">
    <location>
        <begin position="1"/>
        <end position="31"/>
    </location>
</feature>
<dbReference type="GO" id="GO:0003677">
    <property type="term" value="F:DNA binding"/>
    <property type="evidence" value="ECO:0007669"/>
    <property type="project" value="UniProtKB-KW"/>
</dbReference>